<dbReference type="RefSeq" id="WP_234239537.1">
    <property type="nucleotide sequence ID" value="NZ_JABFTS010000004.1"/>
</dbReference>
<proteinExistence type="predicted"/>
<evidence type="ECO:0000313" key="2">
    <source>
        <dbReference type="Proteomes" id="UP001320178"/>
    </source>
</evidence>
<comment type="caution">
    <text evidence="1">The sequence shown here is derived from an EMBL/GenBank/DDBJ whole genome shotgun (WGS) entry which is preliminary data.</text>
</comment>
<evidence type="ECO:0000313" key="1">
    <source>
        <dbReference type="EMBL" id="MCE8051971.1"/>
    </source>
</evidence>
<gene>
    <name evidence="1" type="ORF">HOP61_11750</name>
</gene>
<name>A0AAW4YVC5_9GAMM</name>
<protein>
    <submittedName>
        <fullName evidence="1">Uncharacterized protein</fullName>
    </submittedName>
</protein>
<dbReference type="AlphaFoldDB" id="A0AAW4YVC5"/>
<sequence>MQKLGPRLGWHRRITTGIAMCGGTLVLANQRNGGEAQAHQKCMRGVSDMVERALIVDEWGSE</sequence>
<organism evidence="1 2">
    <name type="scientific">Billgrantia desiderata</name>
    <dbReference type="NCBI Taxonomy" id="52021"/>
    <lineage>
        <taxon>Bacteria</taxon>
        <taxon>Pseudomonadati</taxon>
        <taxon>Pseudomonadota</taxon>
        <taxon>Gammaproteobacteria</taxon>
        <taxon>Oceanospirillales</taxon>
        <taxon>Halomonadaceae</taxon>
        <taxon>Billgrantia</taxon>
    </lineage>
</organism>
<reference evidence="1" key="2">
    <citation type="journal article" date="2021" name="Front. Microbiol.">
        <title>Aerobic Denitrification and Heterotrophic Sulfur Oxidation in the Genus Halomonas Revealed by Six Novel Species Characterizations and Genome-Based Analysis.</title>
        <authorList>
            <person name="Wang L."/>
            <person name="Shao Z."/>
        </authorList>
    </citation>
    <scope>NUCLEOTIDE SEQUENCE</scope>
    <source>
        <strain evidence="1">MCCC 1A05776</strain>
    </source>
</reference>
<accession>A0AAW4YVC5</accession>
<dbReference type="Proteomes" id="UP001320178">
    <property type="component" value="Unassembled WGS sequence"/>
</dbReference>
<dbReference type="EMBL" id="JABFTS010000004">
    <property type="protein sequence ID" value="MCE8051971.1"/>
    <property type="molecule type" value="Genomic_DNA"/>
</dbReference>
<reference evidence="1" key="1">
    <citation type="submission" date="2020-05" db="EMBL/GenBank/DDBJ databases">
        <authorList>
            <person name="Wang L."/>
            <person name="Shao Z."/>
        </authorList>
    </citation>
    <scope>NUCLEOTIDE SEQUENCE</scope>
    <source>
        <strain evidence="1">MCCC 1A05776</strain>
    </source>
</reference>